<reference evidence="1" key="1">
    <citation type="journal article" date="2015" name="Nature">
        <title>Complex archaea that bridge the gap between prokaryotes and eukaryotes.</title>
        <authorList>
            <person name="Spang A."/>
            <person name="Saw J.H."/>
            <person name="Jorgensen S.L."/>
            <person name="Zaremba-Niedzwiedzka K."/>
            <person name="Martijn J."/>
            <person name="Lind A.E."/>
            <person name="van Eijk R."/>
            <person name="Schleper C."/>
            <person name="Guy L."/>
            <person name="Ettema T.J."/>
        </authorList>
    </citation>
    <scope>NUCLEOTIDE SEQUENCE</scope>
</reference>
<dbReference type="AlphaFoldDB" id="A0A0F9GZ78"/>
<proteinExistence type="predicted"/>
<gene>
    <name evidence="1" type="ORF">LCGC14_1767340</name>
</gene>
<organism evidence="1">
    <name type="scientific">marine sediment metagenome</name>
    <dbReference type="NCBI Taxonomy" id="412755"/>
    <lineage>
        <taxon>unclassified sequences</taxon>
        <taxon>metagenomes</taxon>
        <taxon>ecological metagenomes</taxon>
    </lineage>
</organism>
<evidence type="ECO:0000313" key="1">
    <source>
        <dbReference type="EMBL" id="KKM04134.1"/>
    </source>
</evidence>
<name>A0A0F9GZ78_9ZZZZ</name>
<protein>
    <submittedName>
        <fullName evidence="1">Uncharacterized protein</fullName>
    </submittedName>
</protein>
<comment type="caution">
    <text evidence="1">The sequence shown here is derived from an EMBL/GenBank/DDBJ whole genome shotgun (WGS) entry which is preliminary data.</text>
</comment>
<sequence length="181" mass="21668">MKHAEWNREVTNHDIINYQRRHRKWALEQAKYWLYWAINNIRWEHKETLKAEAEVERYKNIVKSKSPKKWEITSWIDRCNKAETDLSRQRRLRKRSIDFARFSYLKRCMAEEEVEGLILQGVQTEARAEKAEADKAKLVEALEYYADPHNYREDDWGVVAVIAEYGEAGKKARAVLKEVKL</sequence>
<dbReference type="EMBL" id="LAZR01016524">
    <property type="protein sequence ID" value="KKM04134.1"/>
    <property type="molecule type" value="Genomic_DNA"/>
</dbReference>
<accession>A0A0F9GZ78</accession>